<name>F2EGT4_HORVV</name>
<organism evidence="2">
    <name type="scientific">Hordeum vulgare subsp. vulgare</name>
    <name type="common">Domesticated barley</name>
    <dbReference type="NCBI Taxonomy" id="112509"/>
    <lineage>
        <taxon>Eukaryota</taxon>
        <taxon>Viridiplantae</taxon>
        <taxon>Streptophyta</taxon>
        <taxon>Embryophyta</taxon>
        <taxon>Tracheophyta</taxon>
        <taxon>Spermatophyta</taxon>
        <taxon>Magnoliopsida</taxon>
        <taxon>Liliopsida</taxon>
        <taxon>Poales</taxon>
        <taxon>Poaceae</taxon>
        <taxon>BOP clade</taxon>
        <taxon>Pooideae</taxon>
        <taxon>Triticodae</taxon>
        <taxon>Triticeae</taxon>
        <taxon>Hordeinae</taxon>
        <taxon>Hordeum</taxon>
    </lineage>
</organism>
<protein>
    <submittedName>
        <fullName evidence="2">Predicted protein</fullName>
    </submittedName>
</protein>
<proteinExistence type="evidence at transcript level"/>
<feature type="region of interest" description="Disordered" evidence="1">
    <location>
        <begin position="1"/>
        <end position="24"/>
    </location>
</feature>
<reference evidence="2" key="1">
    <citation type="journal article" date="2011" name="Plant Physiol.">
        <title>Comprehensive sequence analysis of 24,783 barley full-length cDNAs derived from 12 clone libraries.</title>
        <authorList>
            <person name="Matsumoto T."/>
            <person name="Tanaka T."/>
            <person name="Sakai H."/>
            <person name="Amano N."/>
            <person name="Kanamori H."/>
            <person name="Kurita K."/>
            <person name="Kikuta A."/>
            <person name="Kamiya K."/>
            <person name="Yamamoto M."/>
            <person name="Ikawa H."/>
            <person name="Fujii N."/>
            <person name="Hori K."/>
            <person name="Itoh T."/>
            <person name="Sato K."/>
        </authorList>
    </citation>
    <scope>NUCLEOTIDE SEQUENCE</scope>
    <source>
        <tissue evidence="2">Seed</tissue>
    </source>
</reference>
<feature type="compositionally biased region" description="Low complexity" evidence="1">
    <location>
        <begin position="1"/>
        <end position="14"/>
    </location>
</feature>
<evidence type="ECO:0000313" key="2">
    <source>
        <dbReference type="EMBL" id="BAK06556.1"/>
    </source>
</evidence>
<accession>F2EGT4</accession>
<dbReference type="AlphaFoldDB" id="F2EGT4"/>
<sequence>MPPSRTTTRLSTRSNPVRAARPVKYDKDHLPRLLRPHPKDLEDLLNGDFKIPALVESSYITQALESSRLLFKSTEVLKCRPPPPYFGPNVPKQESTKKGKVICAPHEEELMRLENIIRPYQKGILPPLIEPARGVYLSRLDQALSEYRQLVMDIILSSASQQSDPPTTFKLQDSVPSRVGNAFWVSPLRSRVESKTVVSEDGMPALLCLVDNEPLAALKRIRDKPKNVIDTLIFEMSSQMPERLAGGCSTFQGLVFNGFTASLIFMRVDKPKDIFKWHSTAVATTSYPVVPCRPTFIAEMSELLRGHRDYRTLFRFSKQFQEYDKMKGAFSDVKPKEPKSFN</sequence>
<dbReference type="EMBL" id="AK375361">
    <property type="protein sequence ID" value="BAK06556.1"/>
    <property type="molecule type" value="mRNA"/>
</dbReference>
<evidence type="ECO:0000256" key="1">
    <source>
        <dbReference type="SAM" id="MobiDB-lite"/>
    </source>
</evidence>